<reference evidence="1" key="1">
    <citation type="submission" date="2018-05" db="EMBL/GenBank/DDBJ databases">
        <title>Draft genome of Mucuna pruriens seed.</title>
        <authorList>
            <person name="Nnadi N.E."/>
            <person name="Vos R."/>
            <person name="Hasami M.H."/>
            <person name="Devisetty U.K."/>
            <person name="Aguiy J.C."/>
        </authorList>
    </citation>
    <scope>NUCLEOTIDE SEQUENCE [LARGE SCALE GENOMIC DNA]</scope>
    <source>
        <strain evidence="1">JCA_2017</strain>
    </source>
</reference>
<evidence type="ECO:0000313" key="1">
    <source>
        <dbReference type="EMBL" id="RDX86883.1"/>
    </source>
</evidence>
<evidence type="ECO:0000313" key="2">
    <source>
        <dbReference type="Proteomes" id="UP000257109"/>
    </source>
</evidence>
<accession>A0A371G951</accession>
<organism evidence="1 2">
    <name type="scientific">Mucuna pruriens</name>
    <name type="common">Velvet bean</name>
    <name type="synonym">Dolichos pruriens</name>
    <dbReference type="NCBI Taxonomy" id="157652"/>
    <lineage>
        <taxon>Eukaryota</taxon>
        <taxon>Viridiplantae</taxon>
        <taxon>Streptophyta</taxon>
        <taxon>Embryophyta</taxon>
        <taxon>Tracheophyta</taxon>
        <taxon>Spermatophyta</taxon>
        <taxon>Magnoliopsida</taxon>
        <taxon>eudicotyledons</taxon>
        <taxon>Gunneridae</taxon>
        <taxon>Pentapetalae</taxon>
        <taxon>rosids</taxon>
        <taxon>fabids</taxon>
        <taxon>Fabales</taxon>
        <taxon>Fabaceae</taxon>
        <taxon>Papilionoideae</taxon>
        <taxon>50 kb inversion clade</taxon>
        <taxon>NPAAA clade</taxon>
        <taxon>indigoferoid/millettioid clade</taxon>
        <taxon>Phaseoleae</taxon>
        <taxon>Mucuna</taxon>
    </lineage>
</organism>
<dbReference type="AlphaFoldDB" id="A0A371G951"/>
<proteinExistence type="predicted"/>
<feature type="non-terminal residue" evidence="1">
    <location>
        <position position="1"/>
    </location>
</feature>
<keyword evidence="2" id="KW-1185">Reference proteome</keyword>
<dbReference type="OrthoDB" id="1414908at2759"/>
<dbReference type="EMBL" id="QJKJ01006384">
    <property type="protein sequence ID" value="RDX86883.1"/>
    <property type="molecule type" value="Genomic_DNA"/>
</dbReference>
<protein>
    <submittedName>
        <fullName evidence="1">Uncharacterized protein</fullName>
    </submittedName>
</protein>
<gene>
    <name evidence="1" type="ORF">CR513_31723</name>
</gene>
<sequence>LFAWTCALEDIRKKSKVQKVLDDVKKVKSIIKKKQALRNRVDSEKFYKSSGERRNYNLPSDFKTIDIIKVFEPITKVLKLVVGDEKSIMDFVYEVIGRDKQVIISILNFNLELCMEVIQTISNYERNWSTFNYIHTNARNKLKLQKLVFKFYNLKLKMRHIMRKSREEFEDNFNPFNLDYIFQDEDFLSLWLEENEGHKTCNDSLLILIMIIKKWLVEMIQI</sequence>
<name>A0A371G951_MUCPR</name>
<comment type="caution">
    <text evidence="1">The sequence shown here is derived from an EMBL/GenBank/DDBJ whole genome shotgun (WGS) entry which is preliminary data.</text>
</comment>
<dbReference type="Proteomes" id="UP000257109">
    <property type="component" value="Unassembled WGS sequence"/>
</dbReference>